<dbReference type="Pfam" id="PF05380">
    <property type="entry name" value="Peptidase_A17"/>
    <property type="match status" value="1"/>
</dbReference>
<feature type="domain" description="Integrase catalytic" evidence="2">
    <location>
        <begin position="1039"/>
        <end position="1229"/>
    </location>
</feature>
<dbReference type="GO" id="GO:0071897">
    <property type="term" value="P:DNA biosynthetic process"/>
    <property type="evidence" value="ECO:0007669"/>
    <property type="project" value="UniProtKB-ARBA"/>
</dbReference>
<dbReference type="InterPro" id="IPR040676">
    <property type="entry name" value="DUF5641"/>
</dbReference>
<dbReference type="PROSITE" id="PS50994">
    <property type="entry name" value="INTEGRASE"/>
    <property type="match status" value="1"/>
</dbReference>
<dbReference type="Gene3D" id="3.30.420.10">
    <property type="entry name" value="Ribonuclease H-like superfamily/Ribonuclease H"/>
    <property type="match status" value="1"/>
</dbReference>
<dbReference type="InterPro" id="IPR008042">
    <property type="entry name" value="Retrotrans_Pao"/>
</dbReference>
<dbReference type="Proteomes" id="UP000005204">
    <property type="component" value="Unassembled WGS sequence"/>
</dbReference>
<evidence type="ECO:0000313" key="3">
    <source>
        <dbReference type="EnsemblMetazoa" id="XP_037868977.1"/>
    </source>
</evidence>
<evidence type="ECO:0000259" key="2">
    <source>
        <dbReference type="PROSITE" id="PS50994"/>
    </source>
</evidence>
<dbReference type="SUPFAM" id="SSF53098">
    <property type="entry name" value="Ribonuclease H-like"/>
    <property type="match status" value="1"/>
</dbReference>
<dbReference type="GO" id="GO:0003676">
    <property type="term" value="F:nucleic acid binding"/>
    <property type="evidence" value="ECO:0007669"/>
    <property type="project" value="InterPro"/>
</dbReference>
<dbReference type="GO" id="GO:0042575">
    <property type="term" value="C:DNA polymerase complex"/>
    <property type="evidence" value="ECO:0007669"/>
    <property type="project" value="UniProtKB-ARBA"/>
</dbReference>
<dbReference type="InterPro" id="IPR001584">
    <property type="entry name" value="Integrase_cat-core"/>
</dbReference>
<dbReference type="Gene3D" id="1.10.340.70">
    <property type="match status" value="1"/>
</dbReference>
<dbReference type="Pfam" id="PF17921">
    <property type="entry name" value="Integrase_H2C2"/>
    <property type="match status" value="1"/>
</dbReference>
<dbReference type="PANTHER" id="PTHR47331:SF1">
    <property type="entry name" value="GAG-LIKE PROTEIN"/>
    <property type="match status" value="1"/>
</dbReference>
<dbReference type="GO" id="GO:0015074">
    <property type="term" value="P:DNA integration"/>
    <property type="evidence" value="ECO:0007669"/>
    <property type="project" value="InterPro"/>
</dbReference>
<accession>A0A8R2R0R3</accession>
<proteinExistence type="predicted"/>
<name>A0A8R2R0R3_BOMMO</name>
<evidence type="ECO:0000313" key="4">
    <source>
        <dbReference type="Proteomes" id="UP000005204"/>
    </source>
</evidence>
<dbReference type="InterPro" id="IPR036397">
    <property type="entry name" value="RNaseH_sf"/>
</dbReference>
<evidence type="ECO:0000256" key="1">
    <source>
        <dbReference type="SAM" id="MobiDB-lite"/>
    </source>
</evidence>
<sequence length="1367" mass="154795">MGIFHHLLGGTVYVPPITEKHHYDRDSASISLQEIAFSILAGDRIKYDMADLSARLPRLDTNKSKLEDVYYEIFDDEDLSEEQEKMYTKNYETSIADYHDILVAWEKINSKPASSPSSQPSTSTLSNLDLPMKDCDYIFVSIVVRKLKGKVQDISHMVDQSTIPLADQGYHTAAPIDLLLGSDILGQVLDGTKVTLGPGRPIAFGTIFDFTLLGPIHDLYTAPVSKTESAHIVSAQPELEVSTHDIRKSLEKFWESEEPQLHVETTPLQDQCEEIFRTTTTRKPSGQYTVTLPILHNKPELGSTHAIALRRFLNLEKKLQADPYLRVKYIDFMADYQKLGHMSPCHPSTFAHKPHFYIPHHGIFKSGSDKLRTVFDGSCKSSNGVSLNDCLHTGPALQQDIVDIILSFRTHPVVFSTDICMMFRNILIHPDQRRYQLILWRSSPDQPLLTYALNTVTYGLRSSPYHAIRTLIQLADDEGHRYPAAAQVLRKSIFVDDILTGHDSVVKAQALQNYLINLLALGGFQLSKWTSNCPQLLERFPDDQCDMPKDFDISPDSNSIKVLGIQWIPQSDELTYRISLPSIKQITKRSILSTVASLYDPNGWVSPVIFRAKLLLQKLWLLKLEWDEHTPVEVQTEWNRISQDLPQLSTLRLPRLICTNKLKSTYSLHGFADATEAGFAAVIYLHELDEHRCVNVYLVIAKSRVAPVKNRLTIPKMELSAASLLTQLMIRVSTQLLSHITIKQHICWSDSTIVLAWLNTPPHRLQVFEANRVAKITSNPITSTWKHVPTNLNPADCASRGMSAQSLSAHDLWWSPSWLKEPPDTWPKMPPALGHHALPGLKPKKVPAHIAVPDLDLDLLTRFSSLDKLVGVTACIKRFIFNCRHNSTDRRSGSLTVGERRDALLFWVRSVQHNEFAEDIYRLQAGKICTVRLQRLSPLMKDDLLRVGGRLTHAPIRYDAQHPLVLPSSSPLVDLIIDHYHRINCHPGADTLHAILRQQFWILSARRVIRHRVYKCIRCFRYRAQARAPLMADLPADRVTPQPVFSQVSTDFAGPFLIKSSTLRNAKLMKAYFCIFVCLSTKAVHLELVSSLSTEAFLAAMQRFVSRRGTPTLVRSDCGTNYVGAKNHLIEVQHFLAQNNDTITHRLANQHITWLLQPPTGPWFGGLHEIAVKSTKKLLYHVIGEQHLTFEEFSTLLTRVEAVLNSRPLCPLSSDPSDFEPLTAGHFLIGRPLTALPEPSFDDRPLSALKRFQLIQALSQRFWTLWTKSYLHTLQTRSKWLSTSSPPQVGELVLIKEDNQPPLQWKLGRIIRTLPGKDGVIRVVDLDTKHGSLRRPVFKLARLPLDSAHEEVQPRPPQDVRATARRL</sequence>
<feature type="region of interest" description="Disordered" evidence="1">
    <location>
        <begin position="1348"/>
        <end position="1367"/>
    </location>
</feature>
<dbReference type="InterPro" id="IPR012337">
    <property type="entry name" value="RNaseH-like_sf"/>
</dbReference>
<dbReference type="PANTHER" id="PTHR47331">
    <property type="entry name" value="PHD-TYPE DOMAIN-CONTAINING PROTEIN"/>
    <property type="match status" value="1"/>
</dbReference>
<dbReference type="EnsemblMetazoa" id="XM_038013049.1">
    <property type="protein sequence ID" value="XP_037868977.1"/>
    <property type="gene ID" value="LOC119628936"/>
</dbReference>
<protein>
    <recommendedName>
        <fullName evidence="2">Integrase catalytic domain-containing protein</fullName>
    </recommendedName>
</protein>
<dbReference type="InterPro" id="IPR041588">
    <property type="entry name" value="Integrase_H2C2"/>
</dbReference>
<dbReference type="SUPFAM" id="SSF56672">
    <property type="entry name" value="DNA/RNA polymerases"/>
    <property type="match status" value="1"/>
</dbReference>
<organism evidence="3 4">
    <name type="scientific">Bombyx mori</name>
    <name type="common">Silk moth</name>
    <dbReference type="NCBI Taxonomy" id="7091"/>
    <lineage>
        <taxon>Eukaryota</taxon>
        <taxon>Metazoa</taxon>
        <taxon>Ecdysozoa</taxon>
        <taxon>Arthropoda</taxon>
        <taxon>Hexapoda</taxon>
        <taxon>Insecta</taxon>
        <taxon>Pterygota</taxon>
        <taxon>Neoptera</taxon>
        <taxon>Endopterygota</taxon>
        <taxon>Lepidoptera</taxon>
        <taxon>Glossata</taxon>
        <taxon>Ditrysia</taxon>
        <taxon>Bombycoidea</taxon>
        <taxon>Bombycidae</taxon>
        <taxon>Bombycinae</taxon>
        <taxon>Bombyx</taxon>
    </lineage>
</organism>
<keyword evidence="4" id="KW-1185">Reference proteome</keyword>
<reference evidence="3" key="2">
    <citation type="submission" date="2022-06" db="UniProtKB">
        <authorList>
            <consortium name="EnsemblMetazoa"/>
        </authorList>
    </citation>
    <scope>IDENTIFICATION</scope>
    <source>
        <strain evidence="3">p50T (Dazao)</strain>
    </source>
</reference>
<reference evidence="4" key="1">
    <citation type="journal article" date="2008" name="Insect Biochem. Mol. Biol.">
        <title>The genome of a lepidopteran model insect, the silkworm Bombyx mori.</title>
        <authorList>
            <consortium name="International Silkworm Genome Consortium"/>
        </authorList>
    </citation>
    <scope>NUCLEOTIDE SEQUENCE [LARGE SCALE GENOMIC DNA]</scope>
    <source>
        <strain evidence="4">p50T</strain>
    </source>
</reference>
<dbReference type="InterPro" id="IPR043502">
    <property type="entry name" value="DNA/RNA_pol_sf"/>
</dbReference>
<dbReference type="Pfam" id="PF18701">
    <property type="entry name" value="DUF5641"/>
    <property type="match status" value="1"/>
</dbReference>